<keyword evidence="4" id="KW-1185">Reference proteome</keyword>
<dbReference type="EnsemblPlants" id="AES68875">
    <property type="protein sequence ID" value="AES68875"/>
    <property type="gene ID" value="MTR_3g017480"/>
</dbReference>
<sequence length="121" mass="14086">MAKTDCFSPLMLMLARLLDFIQSYNRCLIFILTMLILFWIPNMLFERFNSNLGDNSKLGCIILACRHLFGYNFQNSHVEFNMRQANEVVHELASVATSHANSRIYDDVPSYIRDLMANEKE</sequence>
<evidence type="ECO:0000313" key="4">
    <source>
        <dbReference type="Proteomes" id="UP000002051"/>
    </source>
</evidence>
<reference evidence="2 4" key="1">
    <citation type="journal article" date="2011" name="Nature">
        <title>The Medicago genome provides insight into the evolution of rhizobial symbioses.</title>
        <authorList>
            <person name="Young N.D."/>
            <person name="Debelle F."/>
            <person name="Oldroyd G.E."/>
            <person name="Geurts R."/>
            <person name="Cannon S.B."/>
            <person name="Udvardi M.K."/>
            <person name="Benedito V.A."/>
            <person name="Mayer K.F."/>
            <person name="Gouzy J."/>
            <person name="Schoof H."/>
            <person name="Van de Peer Y."/>
            <person name="Proost S."/>
            <person name="Cook D.R."/>
            <person name="Meyers B.C."/>
            <person name="Spannagl M."/>
            <person name="Cheung F."/>
            <person name="De Mita S."/>
            <person name="Krishnakumar V."/>
            <person name="Gundlach H."/>
            <person name="Zhou S."/>
            <person name="Mudge J."/>
            <person name="Bharti A.K."/>
            <person name="Murray J.D."/>
            <person name="Naoumkina M.A."/>
            <person name="Rosen B."/>
            <person name="Silverstein K.A."/>
            <person name="Tang H."/>
            <person name="Rombauts S."/>
            <person name="Zhao P.X."/>
            <person name="Zhou P."/>
            <person name="Barbe V."/>
            <person name="Bardou P."/>
            <person name="Bechner M."/>
            <person name="Bellec A."/>
            <person name="Berger A."/>
            <person name="Berges H."/>
            <person name="Bidwell S."/>
            <person name="Bisseling T."/>
            <person name="Choisne N."/>
            <person name="Couloux A."/>
            <person name="Denny R."/>
            <person name="Deshpande S."/>
            <person name="Dai X."/>
            <person name="Doyle J.J."/>
            <person name="Dudez A.M."/>
            <person name="Farmer A.D."/>
            <person name="Fouteau S."/>
            <person name="Franken C."/>
            <person name="Gibelin C."/>
            <person name="Gish J."/>
            <person name="Goldstein S."/>
            <person name="Gonzalez A.J."/>
            <person name="Green P.J."/>
            <person name="Hallab A."/>
            <person name="Hartog M."/>
            <person name="Hua A."/>
            <person name="Humphray S.J."/>
            <person name="Jeong D.H."/>
            <person name="Jing Y."/>
            <person name="Jocker A."/>
            <person name="Kenton S.M."/>
            <person name="Kim D.J."/>
            <person name="Klee K."/>
            <person name="Lai H."/>
            <person name="Lang C."/>
            <person name="Lin S."/>
            <person name="Macmil S.L."/>
            <person name="Magdelenat G."/>
            <person name="Matthews L."/>
            <person name="McCorrison J."/>
            <person name="Monaghan E.L."/>
            <person name="Mun J.H."/>
            <person name="Najar F.Z."/>
            <person name="Nicholson C."/>
            <person name="Noirot C."/>
            <person name="O'Bleness M."/>
            <person name="Paule C.R."/>
            <person name="Poulain J."/>
            <person name="Prion F."/>
            <person name="Qin B."/>
            <person name="Qu C."/>
            <person name="Retzel E.F."/>
            <person name="Riddle C."/>
            <person name="Sallet E."/>
            <person name="Samain S."/>
            <person name="Samson N."/>
            <person name="Sanders I."/>
            <person name="Saurat O."/>
            <person name="Scarpelli C."/>
            <person name="Schiex T."/>
            <person name="Segurens B."/>
            <person name="Severin A.J."/>
            <person name="Sherrier D.J."/>
            <person name="Shi R."/>
            <person name="Sims S."/>
            <person name="Singer S.R."/>
            <person name="Sinharoy S."/>
            <person name="Sterck L."/>
            <person name="Viollet A."/>
            <person name="Wang B.B."/>
            <person name="Wang K."/>
            <person name="Wang M."/>
            <person name="Wang X."/>
            <person name="Warfsmann J."/>
            <person name="Weissenbach J."/>
            <person name="White D.D."/>
            <person name="White J.D."/>
            <person name="Wiley G.B."/>
            <person name="Wincker P."/>
            <person name="Xing Y."/>
            <person name="Yang L."/>
            <person name="Yao Z."/>
            <person name="Ying F."/>
            <person name="Zhai J."/>
            <person name="Zhou L."/>
            <person name="Zuber A."/>
            <person name="Denarie J."/>
            <person name="Dixon R.A."/>
            <person name="May G.D."/>
            <person name="Schwartz D.C."/>
            <person name="Rogers J."/>
            <person name="Quetier F."/>
            <person name="Town C.D."/>
            <person name="Roe B.A."/>
        </authorList>
    </citation>
    <scope>NUCLEOTIDE SEQUENCE [LARGE SCALE GENOMIC DNA]</scope>
    <source>
        <strain evidence="2">A17</strain>
        <strain evidence="3 4">cv. Jemalong A17</strain>
    </source>
</reference>
<keyword evidence="1 2" id="KW-0812">Transmembrane</keyword>
<dbReference type="HOGENOM" id="CLU_2041511_0_0_1"/>
<accession>G7IYV6</accession>
<protein>
    <submittedName>
        <fullName evidence="2">Transmembrane protein, putative</fullName>
    </submittedName>
</protein>
<keyword evidence="1" id="KW-1133">Transmembrane helix</keyword>
<organism evidence="2 4">
    <name type="scientific">Medicago truncatula</name>
    <name type="common">Barrel medic</name>
    <name type="synonym">Medicago tribuloides</name>
    <dbReference type="NCBI Taxonomy" id="3880"/>
    <lineage>
        <taxon>Eukaryota</taxon>
        <taxon>Viridiplantae</taxon>
        <taxon>Streptophyta</taxon>
        <taxon>Embryophyta</taxon>
        <taxon>Tracheophyta</taxon>
        <taxon>Spermatophyta</taxon>
        <taxon>Magnoliopsida</taxon>
        <taxon>eudicotyledons</taxon>
        <taxon>Gunneridae</taxon>
        <taxon>Pentapetalae</taxon>
        <taxon>rosids</taxon>
        <taxon>fabids</taxon>
        <taxon>Fabales</taxon>
        <taxon>Fabaceae</taxon>
        <taxon>Papilionoideae</taxon>
        <taxon>50 kb inversion clade</taxon>
        <taxon>NPAAA clade</taxon>
        <taxon>Hologalegina</taxon>
        <taxon>IRL clade</taxon>
        <taxon>Trifolieae</taxon>
        <taxon>Medicago</taxon>
    </lineage>
</organism>
<reference evidence="3" key="3">
    <citation type="submission" date="2015-04" db="UniProtKB">
        <authorList>
            <consortium name="EnsemblPlants"/>
        </authorList>
    </citation>
    <scope>IDENTIFICATION</scope>
    <source>
        <strain evidence="3">cv. Jemalong A17</strain>
    </source>
</reference>
<evidence type="ECO:0000313" key="2">
    <source>
        <dbReference type="EMBL" id="AES68875.1"/>
    </source>
</evidence>
<dbReference type="Proteomes" id="UP000002051">
    <property type="component" value="Chromosome 3"/>
</dbReference>
<name>G7IYV6_MEDTR</name>
<proteinExistence type="predicted"/>
<dbReference type="AlphaFoldDB" id="G7IYV6"/>
<dbReference type="PaxDb" id="3880-AES68875"/>
<gene>
    <name evidence="2" type="ordered locus">MTR_3g017480</name>
</gene>
<reference evidence="2 4" key="2">
    <citation type="journal article" date="2014" name="BMC Genomics">
        <title>An improved genome release (version Mt4.0) for the model legume Medicago truncatula.</title>
        <authorList>
            <person name="Tang H."/>
            <person name="Krishnakumar V."/>
            <person name="Bidwell S."/>
            <person name="Rosen B."/>
            <person name="Chan A."/>
            <person name="Zhou S."/>
            <person name="Gentzbittel L."/>
            <person name="Childs K.L."/>
            <person name="Yandell M."/>
            <person name="Gundlach H."/>
            <person name="Mayer K.F."/>
            <person name="Schwartz D.C."/>
            <person name="Town C.D."/>
        </authorList>
    </citation>
    <scope>GENOME REANNOTATION</scope>
    <source>
        <strain evidence="3 4">cv. Jemalong A17</strain>
    </source>
</reference>
<dbReference type="EMBL" id="CM001219">
    <property type="protein sequence ID" value="AES68875.1"/>
    <property type="molecule type" value="Genomic_DNA"/>
</dbReference>
<evidence type="ECO:0000313" key="3">
    <source>
        <dbReference type="EnsemblPlants" id="AES68875"/>
    </source>
</evidence>
<evidence type="ECO:0000256" key="1">
    <source>
        <dbReference type="SAM" id="Phobius"/>
    </source>
</evidence>
<feature type="transmembrane region" description="Helical" evidence="1">
    <location>
        <begin position="20"/>
        <end position="40"/>
    </location>
</feature>
<keyword evidence="1" id="KW-0472">Membrane</keyword>